<dbReference type="Proteomes" id="UP001319200">
    <property type="component" value="Unassembled WGS sequence"/>
</dbReference>
<keyword evidence="1" id="KW-0805">Transcription regulation</keyword>
<dbReference type="InterPro" id="IPR053142">
    <property type="entry name" value="PchR_regulatory_protein"/>
</dbReference>
<keyword evidence="2" id="KW-0238">DNA-binding</keyword>
<protein>
    <submittedName>
        <fullName evidence="5">AraC family transcriptional regulator</fullName>
    </submittedName>
</protein>
<feature type="domain" description="HTH araC/xylS-type" evidence="4">
    <location>
        <begin position="189"/>
        <end position="287"/>
    </location>
</feature>
<dbReference type="GO" id="GO:0003700">
    <property type="term" value="F:DNA-binding transcription factor activity"/>
    <property type="evidence" value="ECO:0007669"/>
    <property type="project" value="InterPro"/>
</dbReference>
<organism evidence="5 6">
    <name type="scientific">Chryseosolibacter histidini</name>
    <dbReference type="NCBI Taxonomy" id="2782349"/>
    <lineage>
        <taxon>Bacteria</taxon>
        <taxon>Pseudomonadati</taxon>
        <taxon>Bacteroidota</taxon>
        <taxon>Cytophagia</taxon>
        <taxon>Cytophagales</taxon>
        <taxon>Chryseotaleaceae</taxon>
        <taxon>Chryseosolibacter</taxon>
    </lineage>
</organism>
<dbReference type="InterPro" id="IPR018060">
    <property type="entry name" value="HTH_AraC"/>
</dbReference>
<dbReference type="RefSeq" id="WP_254170182.1">
    <property type="nucleotide sequence ID" value="NZ_JAHESF010000076.1"/>
</dbReference>
<dbReference type="Gene3D" id="1.10.10.60">
    <property type="entry name" value="Homeodomain-like"/>
    <property type="match status" value="1"/>
</dbReference>
<reference evidence="5 6" key="1">
    <citation type="submission" date="2021-05" db="EMBL/GenBank/DDBJ databases">
        <title>A Polyphasic approach of four new species of the genus Ohtaekwangia: Ohtaekwangia histidinii sp. nov., Ohtaekwangia cretensis sp. nov., Ohtaekwangia indiensis sp. nov., Ohtaekwangia reichenbachii sp. nov. from diverse environment.</title>
        <authorList>
            <person name="Octaviana S."/>
        </authorList>
    </citation>
    <scope>NUCLEOTIDE SEQUENCE [LARGE SCALE GENOMIC DNA]</scope>
    <source>
        <strain evidence="5 6">PWU4</strain>
    </source>
</reference>
<evidence type="ECO:0000256" key="3">
    <source>
        <dbReference type="ARBA" id="ARBA00023163"/>
    </source>
</evidence>
<sequence length="292" mass="33534">MKTAMYYDFQPELGEIPKGRMLHLQLLLTKNGNVPYVPPTEFLGLVLNLGAKVQYANGADHAPVLRKGHYNMVYAPEGSADLKLKKGKYDFFFVEFNAAYLKTIFKHFPVLDEFLAKINGKIPVFMCETHPHITPSMFDCIHHIIGCDFQGPLRDQYLSTKFAQLMLLSLDVCKNFAAGPNDEERLRILMLKEFIQQNLRFQLDVDFLADKIRMNRRKFENGFKQVHGTTVYDFVLSEKMRKAADLLVTTDMPIRDIATAVGYKSPSNFSKVFKKKFGHSPGELRRRRGKIT</sequence>
<dbReference type="PROSITE" id="PS00041">
    <property type="entry name" value="HTH_ARAC_FAMILY_1"/>
    <property type="match status" value="1"/>
</dbReference>
<evidence type="ECO:0000256" key="1">
    <source>
        <dbReference type="ARBA" id="ARBA00023015"/>
    </source>
</evidence>
<dbReference type="PANTHER" id="PTHR47893:SF1">
    <property type="entry name" value="REGULATORY PROTEIN PCHR"/>
    <property type="match status" value="1"/>
</dbReference>
<gene>
    <name evidence="5" type="ORF">KK083_31700</name>
</gene>
<dbReference type="SMART" id="SM00342">
    <property type="entry name" value="HTH_ARAC"/>
    <property type="match status" value="1"/>
</dbReference>
<dbReference type="InterPro" id="IPR020449">
    <property type="entry name" value="Tscrpt_reg_AraC-type_HTH"/>
</dbReference>
<dbReference type="AlphaFoldDB" id="A0AAP2GSR1"/>
<name>A0AAP2GSR1_9BACT</name>
<dbReference type="PRINTS" id="PR00032">
    <property type="entry name" value="HTHARAC"/>
</dbReference>
<dbReference type="InterPro" id="IPR018062">
    <property type="entry name" value="HTH_AraC-typ_CS"/>
</dbReference>
<dbReference type="InterPro" id="IPR009057">
    <property type="entry name" value="Homeodomain-like_sf"/>
</dbReference>
<comment type="caution">
    <text evidence="5">The sequence shown here is derived from an EMBL/GenBank/DDBJ whole genome shotgun (WGS) entry which is preliminary data.</text>
</comment>
<proteinExistence type="predicted"/>
<evidence type="ECO:0000313" key="5">
    <source>
        <dbReference type="EMBL" id="MBT1701500.1"/>
    </source>
</evidence>
<keyword evidence="6" id="KW-1185">Reference proteome</keyword>
<dbReference type="PANTHER" id="PTHR47893">
    <property type="entry name" value="REGULATORY PROTEIN PCHR"/>
    <property type="match status" value="1"/>
</dbReference>
<dbReference type="PROSITE" id="PS01124">
    <property type="entry name" value="HTH_ARAC_FAMILY_2"/>
    <property type="match status" value="1"/>
</dbReference>
<dbReference type="Pfam" id="PF12833">
    <property type="entry name" value="HTH_18"/>
    <property type="match status" value="1"/>
</dbReference>
<evidence type="ECO:0000259" key="4">
    <source>
        <dbReference type="PROSITE" id="PS01124"/>
    </source>
</evidence>
<evidence type="ECO:0000313" key="6">
    <source>
        <dbReference type="Proteomes" id="UP001319200"/>
    </source>
</evidence>
<keyword evidence="3" id="KW-0804">Transcription</keyword>
<evidence type="ECO:0000256" key="2">
    <source>
        <dbReference type="ARBA" id="ARBA00023125"/>
    </source>
</evidence>
<dbReference type="GO" id="GO:0043565">
    <property type="term" value="F:sequence-specific DNA binding"/>
    <property type="evidence" value="ECO:0007669"/>
    <property type="project" value="InterPro"/>
</dbReference>
<dbReference type="EMBL" id="JAHESF010000076">
    <property type="protein sequence ID" value="MBT1701500.1"/>
    <property type="molecule type" value="Genomic_DNA"/>
</dbReference>
<dbReference type="SUPFAM" id="SSF46689">
    <property type="entry name" value="Homeodomain-like"/>
    <property type="match status" value="1"/>
</dbReference>
<accession>A0AAP2GSR1</accession>